<accession>A0A4Z2J9P9</accession>
<gene>
    <name evidence="2" type="ORF">EYF80_003013</name>
</gene>
<evidence type="ECO:0000256" key="1">
    <source>
        <dbReference type="SAM" id="MobiDB-lite"/>
    </source>
</evidence>
<comment type="caution">
    <text evidence="2">The sequence shown here is derived from an EMBL/GenBank/DDBJ whole genome shotgun (WGS) entry which is preliminary data.</text>
</comment>
<feature type="region of interest" description="Disordered" evidence="1">
    <location>
        <begin position="1"/>
        <end position="47"/>
    </location>
</feature>
<proteinExistence type="predicted"/>
<dbReference type="EMBL" id="SRLO01000013">
    <property type="protein sequence ID" value="TNN86830.1"/>
    <property type="molecule type" value="Genomic_DNA"/>
</dbReference>
<feature type="region of interest" description="Disordered" evidence="1">
    <location>
        <begin position="82"/>
        <end position="103"/>
    </location>
</feature>
<dbReference type="AlphaFoldDB" id="A0A4Z2J9P9"/>
<name>A0A4Z2J9P9_9TELE</name>
<keyword evidence="3" id="KW-1185">Reference proteome</keyword>
<dbReference type="Proteomes" id="UP000314294">
    <property type="component" value="Unassembled WGS sequence"/>
</dbReference>
<evidence type="ECO:0000313" key="2">
    <source>
        <dbReference type="EMBL" id="TNN86830.1"/>
    </source>
</evidence>
<evidence type="ECO:0000313" key="3">
    <source>
        <dbReference type="Proteomes" id="UP000314294"/>
    </source>
</evidence>
<organism evidence="2 3">
    <name type="scientific">Liparis tanakae</name>
    <name type="common">Tanaka's snailfish</name>
    <dbReference type="NCBI Taxonomy" id="230148"/>
    <lineage>
        <taxon>Eukaryota</taxon>
        <taxon>Metazoa</taxon>
        <taxon>Chordata</taxon>
        <taxon>Craniata</taxon>
        <taxon>Vertebrata</taxon>
        <taxon>Euteleostomi</taxon>
        <taxon>Actinopterygii</taxon>
        <taxon>Neopterygii</taxon>
        <taxon>Teleostei</taxon>
        <taxon>Neoteleostei</taxon>
        <taxon>Acanthomorphata</taxon>
        <taxon>Eupercaria</taxon>
        <taxon>Perciformes</taxon>
        <taxon>Cottioidei</taxon>
        <taxon>Cottales</taxon>
        <taxon>Liparidae</taxon>
        <taxon>Liparis</taxon>
    </lineage>
</organism>
<reference evidence="2 3" key="1">
    <citation type="submission" date="2019-03" db="EMBL/GenBank/DDBJ databases">
        <title>First draft genome of Liparis tanakae, snailfish: a comprehensive survey of snailfish specific genes.</title>
        <authorList>
            <person name="Kim W."/>
            <person name="Song I."/>
            <person name="Jeong J.-H."/>
            <person name="Kim D."/>
            <person name="Kim S."/>
            <person name="Ryu S."/>
            <person name="Song J.Y."/>
            <person name="Lee S.K."/>
        </authorList>
    </citation>
    <scope>NUCLEOTIDE SEQUENCE [LARGE SCALE GENOMIC DNA]</scope>
    <source>
        <tissue evidence="2">Muscle</tissue>
    </source>
</reference>
<protein>
    <submittedName>
        <fullName evidence="2">Uncharacterized protein</fullName>
    </submittedName>
</protein>
<sequence>MFNMQMRHLEQPDGSAFASAPLRHKTTCHTPPWRPHREEESGCEGEMEGVMGMSQCREEGQGGRRAGTDPEARVATRRWIGRARRSQKAGEPGDEVFSLSHLL</sequence>